<dbReference type="InterPro" id="IPR051540">
    <property type="entry name" value="S-2-haloacid_dehalogenase"/>
</dbReference>
<keyword evidence="3" id="KW-0812">Transmembrane</keyword>
<feature type="compositionally biased region" description="Polar residues" evidence="2">
    <location>
        <begin position="360"/>
        <end position="372"/>
    </location>
</feature>
<keyword evidence="3" id="KW-0472">Membrane</keyword>
<dbReference type="AlphaFoldDB" id="A0A409Y4B1"/>
<dbReference type="InterPro" id="IPR045338">
    <property type="entry name" value="DUF6535"/>
</dbReference>
<dbReference type="InterPro" id="IPR036412">
    <property type="entry name" value="HAD-like_sf"/>
</dbReference>
<dbReference type="SUPFAM" id="SSF56784">
    <property type="entry name" value="HAD-like"/>
    <property type="match status" value="1"/>
</dbReference>
<feature type="compositionally biased region" description="Low complexity" evidence="2">
    <location>
        <begin position="106"/>
        <end position="119"/>
    </location>
</feature>
<evidence type="ECO:0000256" key="3">
    <source>
        <dbReference type="SAM" id="Phobius"/>
    </source>
</evidence>
<evidence type="ECO:0000259" key="4">
    <source>
        <dbReference type="Pfam" id="PF20153"/>
    </source>
</evidence>
<feature type="transmembrane region" description="Helical" evidence="3">
    <location>
        <begin position="610"/>
        <end position="633"/>
    </location>
</feature>
<feature type="region of interest" description="Disordered" evidence="2">
    <location>
        <begin position="360"/>
        <end position="383"/>
    </location>
</feature>
<feature type="region of interest" description="Disordered" evidence="2">
    <location>
        <begin position="398"/>
        <end position="458"/>
    </location>
</feature>
<evidence type="ECO:0000256" key="2">
    <source>
        <dbReference type="SAM" id="MobiDB-lite"/>
    </source>
</evidence>
<feature type="transmembrane region" description="Helical" evidence="3">
    <location>
        <begin position="554"/>
        <end position="577"/>
    </location>
</feature>
<feature type="compositionally biased region" description="Polar residues" evidence="2">
    <location>
        <begin position="95"/>
        <end position="105"/>
    </location>
</feature>
<feature type="compositionally biased region" description="Polar residues" evidence="2">
    <location>
        <begin position="419"/>
        <end position="431"/>
    </location>
</feature>
<reference evidence="5 6" key="1">
    <citation type="journal article" date="2018" name="Evol. Lett.">
        <title>Horizontal gene cluster transfer increased hallucinogenic mushroom diversity.</title>
        <authorList>
            <person name="Reynolds H.T."/>
            <person name="Vijayakumar V."/>
            <person name="Gluck-Thaler E."/>
            <person name="Korotkin H.B."/>
            <person name="Matheny P.B."/>
            <person name="Slot J.C."/>
        </authorList>
    </citation>
    <scope>NUCLEOTIDE SEQUENCE [LARGE SCALE GENOMIC DNA]</scope>
    <source>
        <strain evidence="5 6">SRW20</strain>
    </source>
</reference>
<evidence type="ECO:0000313" key="6">
    <source>
        <dbReference type="Proteomes" id="UP000284706"/>
    </source>
</evidence>
<dbReference type="Pfam" id="PF20153">
    <property type="entry name" value="DUF6535"/>
    <property type="match status" value="1"/>
</dbReference>
<dbReference type="InParanoid" id="A0A409Y4B1"/>
<feature type="region of interest" description="Disordered" evidence="2">
    <location>
        <begin position="87"/>
        <end position="126"/>
    </location>
</feature>
<feature type="transmembrane region" description="Helical" evidence="3">
    <location>
        <begin position="640"/>
        <end position="664"/>
    </location>
</feature>
<evidence type="ECO:0000313" key="5">
    <source>
        <dbReference type="EMBL" id="PPQ97839.1"/>
    </source>
</evidence>
<keyword evidence="6" id="KW-1185">Reference proteome</keyword>
<name>A0A409Y4B1_9AGAR</name>
<dbReference type="GO" id="GO:0016787">
    <property type="term" value="F:hydrolase activity"/>
    <property type="evidence" value="ECO:0007669"/>
    <property type="project" value="UniProtKB-KW"/>
</dbReference>
<protein>
    <recommendedName>
        <fullName evidence="4">DUF6535 domain-containing protein</fullName>
    </recommendedName>
</protein>
<dbReference type="Gene3D" id="3.40.50.1000">
    <property type="entry name" value="HAD superfamily/HAD-like"/>
    <property type="match status" value="1"/>
</dbReference>
<keyword evidence="1" id="KW-0378">Hydrolase</keyword>
<dbReference type="PANTHER" id="PTHR43316:SF9">
    <property type="entry name" value="ACID DEHALOGENASE, PUTATIVE (AFU_ORTHOLOGUE AFUA_6G14460)-RELATED"/>
    <property type="match status" value="1"/>
</dbReference>
<keyword evidence="3" id="KW-1133">Transmembrane helix</keyword>
<dbReference type="EMBL" id="NHYE01001181">
    <property type="protein sequence ID" value="PPQ97839.1"/>
    <property type="molecule type" value="Genomic_DNA"/>
</dbReference>
<dbReference type="OrthoDB" id="20198at2759"/>
<dbReference type="PANTHER" id="PTHR43316">
    <property type="entry name" value="HYDROLASE, HALOACID DELAHOGENASE-RELATED"/>
    <property type="match status" value="1"/>
</dbReference>
<dbReference type="SFLD" id="SFLDS00003">
    <property type="entry name" value="Haloacid_Dehalogenase"/>
    <property type="match status" value="1"/>
</dbReference>
<organism evidence="5 6">
    <name type="scientific">Gymnopilus dilepis</name>
    <dbReference type="NCBI Taxonomy" id="231916"/>
    <lineage>
        <taxon>Eukaryota</taxon>
        <taxon>Fungi</taxon>
        <taxon>Dikarya</taxon>
        <taxon>Basidiomycota</taxon>
        <taxon>Agaricomycotina</taxon>
        <taxon>Agaricomycetes</taxon>
        <taxon>Agaricomycetidae</taxon>
        <taxon>Agaricales</taxon>
        <taxon>Agaricineae</taxon>
        <taxon>Hymenogastraceae</taxon>
        <taxon>Gymnopilus</taxon>
    </lineage>
</organism>
<proteinExistence type="predicted"/>
<dbReference type="Gene3D" id="1.10.150.750">
    <property type="match status" value="1"/>
</dbReference>
<sequence length="1033" mass="116156">MSTNKKLTDHKVLIFDVYGTLADWETGIHNALLPMLNRYPISRSWTRKDALDAFLSVEKDLQGQYPDMLYSDLLAKAHEVLEERLRAQSDAPGGQTATILSGPNQSEASTSSSAGAGPSDVNTGMDEHREFGASIRNWPIFPDTCDALRRLSKQFKLVVLSNVDRESFRYTHALLSEGPTWDTVSSDISVYTYPDPNPNKFWHPQATPGSKSPFTLIVTAQDVGCYKPDVGGFLQVLDYANTKHALFGDLGLKDGEVAKDKALSVAQSIPHDHVPAKRLGMRSVWIDRQSAVTCNVDPDGPDSTRWTWRFETLADMADAVEKELGSGHYASKHECVLNVCCSLSVLAALCTWEFKTSGARQSNHPAASQMSVRENEQDTSHYSQGNIKMPVPCIFEQGPDNFAPGETTGSGNCPDPRQSEAQEVNWTNGSKRSSRHQDTPFQRWRPRQPRTSKLQQQEPWEHCRKLVSEYDAEMCRSWKAEIDNLLIFAGLFSATVTAFTIESYKWLQSDASTYEAQLLSLIYEQLNPDTGAELLAEISSSSPFSQGPVVRINILWFLSLSLSLTTVLVGIVVAQWLREYERDVSLPSKARLAIRQMRYQGLVSWQVPRIIALLPLLLQAGFILFLVGILDLLWNLEQAVAIPITVFIGLVFVFQCVTVGLPALQYIFTGGNHVKKAPQCPYKSPQSLGVLRFVLAVFRALPRRWKGSLNPCSSFARLKSSSYLWSWPEIDVHWHSSKGTNDLLRSVSEQGGRRSDTADDTTQALEWVLQHFRENEESVGAVYKCIQELSIDEKIETIRNLSTRLDTQACMAFDNLLRSEPGLSAESLEDVVTITFLHGFRLSRDSVLWTDYWESQIRLMNNPEVNRNYIHWSAAAVQFERLPEESQWQLLSALNGMLRSDSASLNDVQNTWILLQEITTSKAANLRISDTIWALALSLFDSMGAWLTSCEPETEVRVKVCLEGMLSVVYDNFVDDLGGCRGYGHIVSFLHTLDRTLREVHYPTDIVFIENNIQFTDSMDLWRECIQKVCRSA</sequence>
<evidence type="ECO:0000256" key="1">
    <source>
        <dbReference type="ARBA" id="ARBA00022801"/>
    </source>
</evidence>
<gene>
    <name evidence="5" type="ORF">CVT26_012935</name>
</gene>
<dbReference type="SFLD" id="SFLDG01129">
    <property type="entry name" value="C1.5:_HAD__Beta-PGM__Phosphata"/>
    <property type="match status" value="1"/>
</dbReference>
<dbReference type="Proteomes" id="UP000284706">
    <property type="component" value="Unassembled WGS sequence"/>
</dbReference>
<accession>A0A409Y4B1</accession>
<comment type="caution">
    <text evidence="5">The sequence shown here is derived from an EMBL/GenBank/DDBJ whole genome shotgun (WGS) entry which is preliminary data.</text>
</comment>
<feature type="domain" description="DUF6535" evidence="4">
    <location>
        <begin position="460"/>
        <end position="635"/>
    </location>
</feature>
<dbReference type="InterPro" id="IPR023214">
    <property type="entry name" value="HAD_sf"/>
</dbReference>